<name>A0ABN0W9X1_9BACI</name>
<dbReference type="EMBL" id="BAAADJ010000021">
    <property type="protein sequence ID" value="GAA0329782.1"/>
    <property type="molecule type" value="Genomic_DNA"/>
</dbReference>
<keyword evidence="1" id="KW-0812">Transmembrane</keyword>
<feature type="transmembrane region" description="Helical" evidence="1">
    <location>
        <begin position="132"/>
        <end position="149"/>
    </location>
</feature>
<feature type="transmembrane region" description="Helical" evidence="1">
    <location>
        <begin position="185"/>
        <end position="201"/>
    </location>
</feature>
<evidence type="ECO:0000313" key="3">
    <source>
        <dbReference type="Proteomes" id="UP001500782"/>
    </source>
</evidence>
<feature type="transmembrane region" description="Helical" evidence="1">
    <location>
        <begin position="40"/>
        <end position="59"/>
    </location>
</feature>
<sequence>MDYIAFGNLTIPSTWISTVIALIVTAAISRFILRRKTEDWYWNGFLVFFLVWKLSYIVFHFEIFIRTPLSVVYFNGGLKGHILALLSLSIYFVFLAKKNFPSISKDAIHLFILFFISYELLHSVILDQFGEASLHGFILISFIVVYTSLNKRMKLSPAQIILIFSLLEFLAISLFRIIFTIEGLTFVWVGITVLILTYFDRRN</sequence>
<keyword evidence="3" id="KW-1185">Reference proteome</keyword>
<accession>A0ABN0W9X1</accession>
<dbReference type="RefSeq" id="WP_343798730.1">
    <property type="nucleotide sequence ID" value="NZ_BAAADJ010000021.1"/>
</dbReference>
<protein>
    <submittedName>
        <fullName evidence="2">Uncharacterized protein</fullName>
    </submittedName>
</protein>
<feature type="transmembrane region" description="Helical" evidence="1">
    <location>
        <begin position="15"/>
        <end position="33"/>
    </location>
</feature>
<organism evidence="2 3">
    <name type="scientific">Bacillus carboniphilus</name>
    <dbReference type="NCBI Taxonomy" id="86663"/>
    <lineage>
        <taxon>Bacteria</taxon>
        <taxon>Bacillati</taxon>
        <taxon>Bacillota</taxon>
        <taxon>Bacilli</taxon>
        <taxon>Bacillales</taxon>
        <taxon>Bacillaceae</taxon>
        <taxon>Bacillus</taxon>
    </lineage>
</organism>
<keyword evidence="1" id="KW-0472">Membrane</keyword>
<feature type="transmembrane region" description="Helical" evidence="1">
    <location>
        <begin position="71"/>
        <end position="95"/>
    </location>
</feature>
<feature type="transmembrane region" description="Helical" evidence="1">
    <location>
        <begin position="161"/>
        <end position="179"/>
    </location>
</feature>
<feature type="transmembrane region" description="Helical" evidence="1">
    <location>
        <begin position="107"/>
        <end position="126"/>
    </location>
</feature>
<gene>
    <name evidence="2" type="ORF">GCM10008967_20330</name>
</gene>
<evidence type="ECO:0000256" key="1">
    <source>
        <dbReference type="SAM" id="Phobius"/>
    </source>
</evidence>
<keyword evidence="1" id="KW-1133">Transmembrane helix</keyword>
<dbReference type="Proteomes" id="UP001500782">
    <property type="component" value="Unassembled WGS sequence"/>
</dbReference>
<proteinExistence type="predicted"/>
<reference evidence="2 3" key="1">
    <citation type="journal article" date="2019" name="Int. J. Syst. Evol. Microbiol.">
        <title>The Global Catalogue of Microorganisms (GCM) 10K type strain sequencing project: providing services to taxonomists for standard genome sequencing and annotation.</title>
        <authorList>
            <consortium name="The Broad Institute Genomics Platform"/>
            <consortium name="The Broad Institute Genome Sequencing Center for Infectious Disease"/>
            <person name="Wu L."/>
            <person name="Ma J."/>
        </authorList>
    </citation>
    <scope>NUCLEOTIDE SEQUENCE [LARGE SCALE GENOMIC DNA]</scope>
    <source>
        <strain evidence="2 3">JCM 9731</strain>
    </source>
</reference>
<comment type="caution">
    <text evidence="2">The sequence shown here is derived from an EMBL/GenBank/DDBJ whole genome shotgun (WGS) entry which is preliminary data.</text>
</comment>
<evidence type="ECO:0000313" key="2">
    <source>
        <dbReference type="EMBL" id="GAA0329782.1"/>
    </source>
</evidence>